<reference evidence="1" key="2">
    <citation type="journal article" date="2015" name="Fish Shellfish Immunol.">
        <title>Early steps in the European eel (Anguilla anguilla)-Vibrio vulnificus interaction in the gills: Role of the RtxA13 toxin.</title>
        <authorList>
            <person name="Callol A."/>
            <person name="Pajuelo D."/>
            <person name="Ebbesson L."/>
            <person name="Teles M."/>
            <person name="MacKenzie S."/>
            <person name="Amaro C."/>
        </authorList>
    </citation>
    <scope>NUCLEOTIDE SEQUENCE</scope>
</reference>
<name>A0A0E9U848_ANGAN</name>
<reference evidence="1" key="1">
    <citation type="submission" date="2014-11" db="EMBL/GenBank/DDBJ databases">
        <authorList>
            <person name="Amaro Gonzalez C."/>
        </authorList>
    </citation>
    <scope>NUCLEOTIDE SEQUENCE</scope>
</reference>
<dbReference type="AlphaFoldDB" id="A0A0E9U848"/>
<protein>
    <submittedName>
        <fullName evidence="1">Uncharacterized protein</fullName>
    </submittedName>
</protein>
<dbReference type="EMBL" id="GBXM01046488">
    <property type="protein sequence ID" value="JAH62089.1"/>
    <property type="molecule type" value="Transcribed_RNA"/>
</dbReference>
<sequence>MESHLVIPTRADSQITI</sequence>
<proteinExistence type="predicted"/>
<evidence type="ECO:0000313" key="1">
    <source>
        <dbReference type="EMBL" id="JAH62089.1"/>
    </source>
</evidence>
<organism evidence="1">
    <name type="scientific">Anguilla anguilla</name>
    <name type="common">European freshwater eel</name>
    <name type="synonym">Muraena anguilla</name>
    <dbReference type="NCBI Taxonomy" id="7936"/>
    <lineage>
        <taxon>Eukaryota</taxon>
        <taxon>Metazoa</taxon>
        <taxon>Chordata</taxon>
        <taxon>Craniata</taxon>
        <taxon>Vertebrata</taxon>
        <taxon>Euteleostomi</taxon>
        <taxon>Actinopterygii</taxon>
        <taxon>Neopterygii</taxon>
        <taxon>Teleostei</taxon>
        <taxon>Anguilliformes</taxon>
        <taxon>Anguillidae</taxon>
        <taxon>Anguilla</taxon>
    </lineage>
</organism>
<accession>A0A0E9U848</accession>